<keyword evidence="1" id="KW-0175">Coiled coil</keyword>
<evidence type="ECO:0000313" key="2">
    <source>
        <dbReference type="EMBL" id="KAG5522001.1"/>
    </source>
</evidence>
<evidence type="ECO:0000313" key="3">
    <source>
        <dbReference type="Proteomes" id="UP000823749"/>
    </source>
</evidence>
<name>A0AAV6HZX0_9ERIC</name>
<organism evidence="2 3">
    <name type="scientific">Rhododendron griersonianum</name>
    <dbReference type="NCBI Taxonomy" id="479676"/>
    <lineage>
        <taxon>Eukaryota</taxon>
        <taxon>Viridiplantae</taxon>
        <taxon>Streptophyta</taxon>
        <taxon>Embryophyta</taxon>
        <taxon>Tracheophyta</taxon>
        <taxon>Spermatophyta</taxon>
        <taxon>Magnoliopsida</taxon>
        <taxon>eudicotyledons</taxon>
        <taxon>Gunneridae</taxon>
        <taxon>Pentapetalae</taxon>
        <taxon>asterids</taxon>
        <taxon>Ericales</taxon>
        <taxon>Ericaceae</taxon>
        <taxon>Ericoideae</taxon>
        <taxon>Rhodoreae</taxon>
        <taxon>Rhododendron</taxon>
    </lineage>
</organism>
<dbReference type="GO" id="GO:0005543">
    <property type="term" value="F:phospholipid binding"/>
    <property type="evidence" value="ECO:0007669"/>
    <property type="project" value="TreeGrafter"/>
</dbReference>
<proteinExistence type="predicted"/>
<protein>
    <submittedName>
        <fullName evidence="2">Uncharacterized protein</fullName>
    </submittedName>
</protein>
<dbReference type="GO" id="GO:0000822">
    <property type="term" value="F:inositol hexakisphosphate binding"/>
    <property type="evidence" value="ECO:0007669"/>
    <property type="project" value="TreeGrafter"/>
</dbReference>
<dbReference type="EMBL" id="JACTNZ010000012">
    <property type="protein sequence ID" value="KAG5522001.1"/>
    <property type="molecule type" value="Genomic_DNA"/>
</dbReference>
<feature type="coiled-coil region" evidence="1">
    <location>
        <begin position="233"/>
        <end position="287"/>
    </location>
</feature>
<dbReference type="GO" id="GO:0044614">
    <property type="term" value="C:nuclear pore cytoplasmic filaments"/>
    <property type="evidence" value="ECO:0007669"/>
    <property type="project" value="TreeGrafter"/>
</dbReference>
<dbReference type="PANTHER" id="PTHR12960:SF0">
    <property type="entry name" value="MRNA EXPORT FACTOR GLE1"/>
    <property type="match status" value="1"/>
</dbReference>
<accession>A0AAV6HZX0</accession>
<comment type="caution">
    <text evidence="2">The sequence shown here is derived from an EMBL/GenBank/DDBJ whole genome shotgun (WGS) entry which is preliminary data.</text>
</comment>
<reference evidence="2" key="1">
    <citation type="submission" date="2020-08" db="EMBL/GenBank/DDBJ databases">
        <title>Plant Genome Project.</title>
        <authorList>
            <person name="Zhang R.-G."/>
        </authorList>
    </citation>
    <scope>NUCLEOTIDE SEQUENCE</scope>
    <source>
        <strain evidence="2">WSP0</strain>
        <tissue evidence="2">Leaf</tissue>
    </source>
</reference>
<dbReference type="Proteomes" id="UP000823749">
    <property type="component" value="Chromosome 12"/>
</dbReference>
<keyword evidence="3" id="KW-1185">Reference proteome</keyword>
<dbReference type="GO" id="GO:0005737">
    <property type="term" value="C:cytoplasm"/>
    <property type="evidence" value="ECO:0007669"/>
    <property type="project" value="TreeGrafter"/>
</dbReference>
<gene>
    <name evidence="2" type="ORF">RHGRI_034274</name>
</gene>
<evidence type="ECO:0000256" key="1">
    <source>
        <dbReference type="SAM" id="Coils"/>
    </source>
</evidence>
<dbReference type="InterPro" id="IPR012476">
    <property type="entry name" value="GLE1"/>
</dbReference>
<dbReference type="GO" id="GO:0016973">
    <property type="term" value="P:poly(A)+ mRNA export from nucleus"/>
    <property type="evidence" value="ECO:0007669"/>
    <property type="project" value="InterPro"/>
</dbReference>
<dbReference type="PANTHER" id="PTHR12960">
    <property type="entry name" value="GLE-1-RELATED"/>
    <property type="match status" value="1"/>
</dbReference>
<dbReference type="AlphaFoldDB" id="A0AAV6HZX0"/>
<sequence>MSVTTQLGAVRLEVRCPKSVGGVVIDPQPDWGFDTLLSELSSIEDKLNASAPFPFTKTKSRDVSSAKSVERRAFVMRIDEIEDVEEDYEEEAHDQLMVAGRRFACDDFYISDSDDSEVDLPCGAPYPLMDKVGLVEGALLELTHEHQLSVTEVVRNQVLALETDLMDENKKFIYALDRVKKYTEARQEIERKQDMQYQREIAEALDNHLTAIQRDHEHKSQIEERRIRDDAAIEEAKRREKALQEEKLRQEKARLEAERKRAEEAKAAAVEADRKAAKEAAEKVAKEDSARAAAAAVVASAVAIGRQTDASSVVVNDGSRKFRPDGVKEVLQAGNILKCAESAIKLEERRQQIYKEVAIKNEELRLGSNTCYVTSADIERHIVLVDAFP</sequence>
<dbReference type="GO" id="GO:0031369">
    <property type="term" value="F:translation initiation factor binding"/>
    <property type="evidence" value="ECO:0007669"/>
    <property type="project" value="TreeGrafter"/>
</dbReference>